<proteinExistence type="predicted"/>
<reference evidence="1 2" key="1">
    <citation type="submission" date="2020-04" db="EMBL/GenBank/DDBJ databases">
        <authorList>
            <person name="Alioto T."/>
            <person name="Alioto T."/>
            <person name="Gomez Garrido J."/>
        </authorList>
    </citation>
    <scope>NUCLEOTIDE SEQUENCE [LARGE SCALE GENOMIC DNA]</scope>
</reference>
<organism evidence="1 2">
    <name type="scientific">Cloeon dipterum</name>
    <dbReference type="NCBI Taxonomy" id="197152"/>
    <lineage>
        <taxon>Eukaryota</taxon>
        <taxon>Metazoa</taxon>
        <taxon>Ecdysozoa</taxon>
        <taxon>Arthropoda</taxon>
        <taxon>Hexapoda</taxon>
        <taxon>Insecta</taxon>
        <taxon>Pterygota</taxon>
        <taxon>Palaeoptera</taxon>
        <taxon>Ephemeroptera</taxon>
        <taxon>Pisciforma</taxon>
        <taxon>Baetidae</taxon>
        <taxon>Cloeon</taxon>
    </lineage>
</organism>
<sequence length="256" mass="30117">MNNINLAYVKIRYTGKRCSYSEKTTTTILSTFTATRPLDIHPSRSLGTQKTKMEFKYICTLLLTMSMVLLVKGETGEAPGVCEMFNKFTERTLIDIKIYRKNQIIKFNDTIYQEIFELLNDAQVDKDQVERFSINITEEIAAVRKAEYMFKYHLLPVYSRKLHEMCEGWRQNGISQADITFFWKFRRFPDNQRVQLMNSAAKVYCILKNCVEKLLQPVYERNHTKTEEILRLVDNFAKHHFDEYSSLYGSKESKGC</sequence>
<dbReference type="AlphaFoldDB" id="A0A8S1CLQ3"/>
<accession>A0A8S1CLQ3</accession>
<keyword evidence="2" id="KW-1185">Reference proteome</keyword>
<comment type="caution">
    <text evidence="1">The sequence shown here is derived from an EMBL/GenBank/DDBJ whole genome shotgun (WGS) entry which is preliminary data.</text>
</comment>
<name>A0A8S1CLQ3_9INSE</name>
<gene>
    <name evidence="1" type="ORF">CLODIP_2_CD02319</name>
</gene>
<dbReference type="Proteomes" id="UP000494165">
    <property type="component" value="Unassembled WGS sequence"/>
</dbReference>
<protein>
    <submittedName>
        <fullName evidence="1">Uncharacterized protein</fullName>
    </submittedName>
</protein>
<evidence type="ECO:0000313" key="1">
    <source>
        <dbReference type="EMBL" id="CAB3371231.1"/>
    </source>
</evidence>
<evidence type="ECO:0000313" key="2">
    <source>
        <dbReference type="Proteomes" id="UP000494165"/>
    </source>
</evidence>
<dbReference type="EMBL" id="CADEPI010000059">
    <property type="protein sequence ID" value="CAB3371231.1"/>
    <property type="molecule type" value="Genomic_DNA"/>
</dbReference>